<evidence type="ECO:0000313" key="2">
    <source>
        <dbReference type="EMBL" id="SFH16021.1"/>
    </source>
</evidence>
<feature type="domain" description="Glycosyltransferase 2-like" evidence="1">
    <location>
        <begin position="4"/>
        <end position="139"/>
    </location>
</feature>
<dbReference type="GO" id="GO:0016740">
    <property type="term" value="F:transferase activity"/>
    <property type="evidence" value="ECO:0007669"/>
    <property type="project" value="UniProtKB-KW"/>
</dbReference>
<dbReference type="Pfam" id="PF00535">
    <property type="entry name" value="Glycos_transf_2"/>
    <property type="match status" value="1"/>
</dbReference>
<dbReference type="Proteomes" id="UP000199642">
    <property type="component" value="Unassembled WGS sequence"/>
</dbReference>
<dbReference type="STRING" id="435880.SAMN04487988_12216"/>
<reference evidence="3" key="1">
    <citation type="submission" date="2016-10" db="EMBL/GenBank/DDBJ databases">
        <authorList>
            <person name="Varghese N."/>
            <person name="Submissions S."/>
        </authorList>
    </citation>
    <scope>NUCLEOTIDE SEQUENCE [LARGE SCALE GENOMIC DNA]</scope>
    <source>
        <strain evidence="3">DSM 19315</strain>
    </source>
</reference>
<dbReference type="SUPFAM" id="SSF53448">
    <property type="entry name" value="Nucleotide-diphospho-sugar transferases"/>
    <property type="match status" value="1"/>
</dbReference>
<dbReference type="PANTHER" id="PTHR43685">
    <property type="entry name" value="GLYCOSYLTRANSFERASE"/>
    <property type="match status" value="1"/>
</dbReference>
<dbReference type="OrthoDB" id="6307329at2"/>
<sequence>MKISVIIPYYNNSKEIKRSLLSVFAQSYKDFEIILINDASPDWEEALPIINSFNDDRLKVISHSTNKNGSAARNTGIKAAIGDFIAFLDADDEWKENHLLNLLNLMNLENPDVIYTSSYVLSGFNRSYSLPKNHINKSNNLGEYLFCDGGFMVTPGIMIKSPLAKKTLFNQNLRRHQDYDFLLKLEKSGARFEWSKEDTVIVHWENNNTDQKGGTWDFSEDWFQEYKTYLSSKAKTCFVLKFIVFRLLEKRNIKTGILKFLKYCKPWHISPKKYYFFLSILIFGKVIVPKK</sequence>
<dbReference type="InterPro" id="IPR050834">
    <property type="entry name" value="Glycosyltransf_2"/>
</dbReference>
<organism evidence="2 3">
    <name type="scientific">Algoriphagus hitonicola</name>
    <dbReference type="NCBI Taxonomy" id="435880"/>
    <lineage>
        <taxon>Bacteria</taxon>
        <taxon>Pseudomonadati</taxon>
        <taxon>Bacteroidota</taxon>
        <taxon>Cytophagia</taxon>
        <taxon>Cytophagales</taxon>
        <taxon>Cyclobacteriaceae</taxon>
        <taxon>Algoriphagus</taxon>
    </lineage>
</organism>
<name>A0A1I2XV77_9BACT</name>
<dbReference type="RefSeq" id="WP_092794722.1">
    <property type="nucleotide sequence ID" value="NZ_FOPC01000022.1"/>
</dbReference>
<keyword evidence="3" id="KW-1185">Reference proteome</keyword>
<evidence type="ECO:0000259" key="1">
    <source>
        <dbReference type="Pfam" id="PF00535"/>
    </source>
</evidence>
<gene>
    <name evidence="2" type="ORF">SAMN04487988_12216</name>
</gene>
<dbReference type="EMBL" id="FOPC01000022">
    <property type="protein sequence ID" value="SFH16021.1"/>
    <property type="molecule type" value="Genomic_DNA"/>
</dbReference>
<keyword evidence="2" id="KW-0808">Transferase</keyword>
<accession>A0A1I2XV77</accession>
<dbReference type="CDD" id="cd00761">
    <property type="entry name" value="Glyco_tranf_GTA_type"/>
    <property type="match status" value="1"/>
</dbReference>
<dbReference type="Gene3D" id="3.90.550.10">
    <property type="entry name" value="Spore Coat Polysaccharide Biosynthesis Protein SpsA, Chain A"/>
    <property type="match status" value="1"/>
</dbReference>
<dbReference type="InterPro" id="IPR001173">
    <property type="entry name" value="Glyco_trans_2-like"/>
</dbReference>
<dbReference type="PANTHER" id="PTHR43685:SF2">
    <property type="entry name" value="GLYCOSYLTRANSFERASE 2-LIKE DOMAIN-CONTAINING PROTEIN"/>
    <property type="match status" value="1"/>
</dbReference>
<dbReference type="AlphaFoldDB" id="A0A1I2XV77"/>
<protein>
    <submittedName>
        <fullName evidence="2">Amylovoran biosynthesis glycosyltransferase AmsB</fullName>
    </submittedName>
</protein>
<evidence type="ECO:0000313" key="3">
    <source>
        <dbReference type="Proteomes" id="UP000199642"/>
    </source>
</evidence>
<dbReference type="InterPro" id="IPR029044">
    <property type="entry name" value="Nucleotide-diphossugar_trans"/>
</dbReference>
<proteinExistence type="predicted"/>